<evidence type="ECO:0000259" key="1">
    <source>
        <dbReference type="Pfam" id="PF13924"/>
    </source>
</evidence>
<dbReference type="EMBL" id="WAEM01000001">
    <property type="protein sequence ID" value="KAB1158100.1"/>
    <property type="molecule type" value="Genomic_DNA"/>
</dbReference>
<accession>A0A7J5AKT4</accession>
<keyword evidence="3" id="KW-1185">Reference proteome</keyword>
<reference evidence="2 3" key="1">
    <citation type="submission" date="2019-09" db="EMBL/GenBank/DDBJ databases">
        <title>Flavobacterium sp. nov., isolated from glacier ice.</title>
        <authorList>
            <person name="Liu Q."/>
        </authorList>
    </citation>
    <scope>NUCLEOTIDE SEQUENCE [LARGE SCALE GENOMIC DNA]</scope>
    <source>
        <strain evidence="2 3">NBRC 112527</strain>
    </source>
</reference>
<dbReference type="RefSeq" id="WP_151106293.1">
    <property type="nucleotide sequence ID" value="NZ_WAEM01000001.1"/>
</dbReference>
<dbReference type="Proteomes" id="UP000490922">
    <property type="component" value="Unassembled WGS sequence"/>
</dbReference>
<evidence type="ECO:0000313" key="3">
    <source>
        <dbReference type="Proteomes" id="UP000490922"/>
    </source>
</evidence>
<protein>
    <submittedName>
        <fullName evidence="2">Lipocalin-like domain-containing protein</fullName>
    </submittedName>
</protein>
<name>A0A7J5AKT4_9FLAO</name>
<comment type="caution">
    <text evidence="2">The sequence shown here is derived from an EMBL/GenBank/DDBJ whole genome shotgun (WGS) entry which is preliminary data.</text>
</comment>
<sequence>MSSPTLTSPTKNLATAIRGVWWLLSREDWTNDNIKKIDPTLGAEPIGILTYALTHFAAQFMKRDRSDDVAPQVYHSGKNNTSATAGYDAYFGTYEVNEQTGQVAHVLIGSITPSNIGMTVLRNLRIKKNKLIIQLETTSTEGEPIIRTLVWKRIS</sequence>
<dbReference type="AlphaFoldDB" id="A0A7J5AKT4"/>
<evidence type="ECO:0000313" key="2">
    <source>
        <dbReference type="EMBL" id="KAB1158100.1"/>
    </source>
</evidence>
<gene>
    <name evidence="2" type="ORF">F6464_03190</name>
</gene>
<organism evidence="2 3">
    <name type="scientific">Flavobacterium luteum</name>
    <dbReference type="NCBI Taxonomy" id="2026654"/>
    <lineage>
        <taxon>Bacteria</taxon>
        <taxon>Pseudomonadati</taxon>
        <taxon>Bacteroidota</taxon>
        <taxon>Flavobacteriia</taxon>
        <taxon>Flavobacteriales</taxon>
        <taxon>Flavobacteriaceae</taxon>
        <taxon>Flavobacterium</taxon>
    </lineage>
</organism>
<dbReference type="InterPro" id="IPR024311">
    <property type="entry name" value="Lipocalin-like"/>
</dbReference>
<proteinExistence type="predicted"/>
<dbReference type="OrthoDB" id="118834at2"/>
<feature type="domain" description="Lipocalin-like" evidence="1">
    <location>
        <begin position="19"/>
        <end position="154"/>
    </location>
</feature>
<dbReference type="Pfam" id="PF13924">
    <property type="entry name" value="Lipocalin_5"/>
    <property type="match status" value="1"/>
</dbReference>